<dbReference type="EMBL" id="BJZQ01000006">
    <property type="protein sequence ID" value="GEO89271.1"/>
    <property type="molecule type" value="Genomic_DNA"/>
</dbReference>
<reference evidence="2 3" key="1">
    <citation type="submission" date="2019-07" db="EMBL/GenBank/DDBJ databases">
        <title>Whole genome shotgun sequence of Aeromicrobium flavum NBRC 107625.</title>
        <authorList>
            <person name="Hosoyama A."/>
            <person name="Uohara A."/>
            <person name="Ohji S."/>
            <person name="Ichikawa N."/>
        </authorList>
    </citation>
    <scope>NUCLEOTIDE SEQUENCE [LARGE SCALE GENOMIC DNA]</scope>
    <source>
        <strain evidence="2 3">NBRC 107625</strain>
    </source>
</reference>
<keyword evidence="3" id="KW-1185">Reference proteome</keyword>
<gene>
    <name evidence="2" type="ORF">AFL01nite_15980</name>
</gene>
<sequence length="151" mass="15482">MTRRQVAVRAIVAAPVAGALCSLGFLLVLSGVGAATADPSSEPVGWLGLVVIWLVAGAPIGIVAGVALGVLPVVVSVAAWPALEQRFGTARGIEVVVLMVGGIGFLETLFVAWAFDVGVLVAVGWALGAAVVSALTLRWPMRRALRATRPY</sequence>
<dbReference type="AlphaFoldDB" id="A0A512HV07"/>
<evidence type="ECO:0000256" key="1">
    <source>
        <dbReference type="SAM" id="Phobius"/>
    </source>
</evidence>
<proteinExistence type="predicted"/>
<keyword evidence="1" id="KW-0472">Membrane</keyword>
<dbReference type="RefSeq" id="WP_146827149.1">
    <property type="nucleotide sequence ID" value="NZ_BAAAYQ010000005.1"/>
</dbReference>
<accession>A0A512HV07</accession>
<dbReference type="Proteomes" id="UP000321769">
    <property type="component" value="Unassembled WGS sequence"/>
</dbReference>
<protein>
    <submittedName>
        <fullName evidence="2">Uncharacterized protein</fullName>
    </submittedName>
</protein>
<feature type="transmembrane region" description="Helical" evidence="1">
    <location>
        <begin position="95"/>
        <end position="113"/>
    </location>
</feature>
<feature type="transmembrane region" description="Helical" evidence="1">
    <location>
        <begin position="50"/>
        <end position="83"/>
    </location>
</feature>
<name>A0A512HV07_9ACTN</name>
<evidence type="ECO:0000313" key="3">
    <source>
        <dbReference type="Proteomes" id="UP000321769"/>
    </source>
</evidence>
<evidence type="ECO:0000313" key="2">
    <source>
        <dbReference type="EMBL" id="GEO89271.1"/>
    </source>
</evidence>
<keyword evidence="1" id="KW-0812">Transmembrane</keyword>
<feature type="transmembrane region" description="Helical" evidence="1">
    <location>
        <begin position="119"/>
        <end position="139"/>
    </location>
</feature>
<organism evidence="2 3">
    <name type="scientific">Aeromicrobium flavum</name>
    <dbReference type="NCBI Taxonomy" id="416568"/>
    <lineage>
        <taxon>Bacteria</taxon>
        <taxon>Bacillati</taxon>
        <taxon>Actinomycetota</taxon>
        <taxon>Actinomycetes</taxon>
        <taxon>Propionibacteriales</taxon>
        <taxon>Nocardioidaceae</taxon>
        <taxon>Aeromicrobium</taxon>
    </lineage>
</organism>
<comment type="caution">
    <text evidence="2">The sequence shown here is derived from an EMBL/GenBank/DDBJ whole genome shotgun (WGS) entry which is preliminary data.</text>
</comment>
<keyword evidence="1" id="KW-1133">Transmembrane helix</keyword>